<evidence type="ECO:0000313" key="1">
    <source>
        <dbReference type="EMBL" id="KAG1780569.1"/>
    </source>
</evidence>
<dbReference type="EMBL" id="JABBWD010000008">
    <property type="protein sequence ID" value="KAG1780569.1"/>
    <property type="molecule type" value="Genomic_DNA"/>
</dbReference>
<dbReference type="InterPro" id="IPR029058">
    <property type="entry name" value="AB_hydrolase_fold"/>
</dbReference>
<dbReference type="Gene3D" id="1.10.287.410">
    <property type="match status" value="1"/>
</dbReference>
<proteinExistence type="predicted"/>
<organism evidence="1 2">
    <name type="scientific">Suillus placidus</name>
    <dbReference type="NCBI Taxonomy" id="48579"/>
    <lineage>
        <taxon>Eukaryota</taxon>
        <taxon>Fungi</taxon>
        <taxon>Dikarya</taxon>
        <taxon>Basidiomycota</taxon>
        <taxon>Agaricomycotina</taxon>
        <taxon>Agaricomycetes</taxon>
        <taxon>Agaricomycetidae</taxon>
        <taxon>Boletales</taxon>
        <taxon>Suillineae</taxon>
        <taxon>Suillaceae</taxon>
        <taxon>Suillus</taxon>
    </lineage>
</organism>
<name>A0A9P7D5W2_9AGAM</name>
<dbReference type="OrthoDB" id="443318at2759"/>
<keyword evidence="2" id="KW-1185">Reference proteome</keyword>
<accession>A0A9P7D5W2</accession>
<protein>
    <submittedName>
        <fullName evidence="1">Uncharacterized protein</fullName>
    </submittedName>
</protein>
<comment type="caution">
    <text evidence="1">The sequence shown here is derived from an EMBL/GenBank/DDBJ whole genome shotgun (WGS) entry which is preliminary data.</text>
</comment>
<evidence type="ECO:0000313" key="2">
    <source>
        <dbReference type="Proteomes" id="UP000714275"/>
    </source>
</evidence>
<gene>
    <name evidence="1" type="ORF">EV702DRAFT_1252862</name>
</gene>
<dbReference type="AlphaFoldDB" id="A0A9P7D5W2"/>
<sequence>MTPHYSPYGKSTTEEAAKHIAAFIAIRNGLKITWIFAAEVYDQNAMLTAVGIKNFASLVHVIAGNGLTDFYTILTACVDTQCTGAAVFLVQSISSCIRAKQALPRCQKWLTESCINPFDTTNFQAASRFCETEILNAFFSAGKNPYNISKDCDEGTMCYSVTKYISSFLDRPSLREKLSVGPSVPGDFSFWSDTVRQAFVLTVDECHAPPMLTSLHFLSAAYAH</sequence>
<reference evidence="1" key="1">
    <citation type="journal article" date="2020" name="New Phytol.">
        <title>Comparative genomics reveals dynamic genome evolution in host specialist ectomycorrhizal fungi.</title>
        <authorList>
            <person name="Lofgren L.A."/>
            <person name="Nguyen N.H."/>
            <person name="Vilgalys R."/>
            <person name="Ruytinx J."/>
            <person name="Liao H.L."/>
            <person name="Branco S."/>
            <person name="Kuo A."/>
            <person name="LaButti K."/>
            <person name="Lipzen A."/>
            <person name="Andreopoulos W."/>
            <person name="Pangilinan J."/>
            <person name="Riley R."/>
            <person name="Hundley H."/>
            <person name="Na H."/>
            <person name="Barry K."/>
            <person name="Grigoriev I.V."/>
            <person name="Stajich J.E."/>
            <person name="Kennedy P.G."/>
        </authorList>
    </citation>
    <scope>NUCLEOTIDE SEQUENCE</scope>
    <source>
        <strain evidence="1">DOB743</strain>
    </source>
</reference>
<dbReference type="Gene3D" id="3.40.50.1820">
    <property type="entry name" value="alpha/beta hydrolase"/>
    <property type="match status" value="1"/>
</dbReference>
<dbReference type="Proteomes" id="UP000714275">
    <property type="component" value="Unassembled WGS sequence"/>
</dbReference>
<dbReference type="SUPFAM" id="SSF53474">
    <property type="entry name" value="alpha/beta-Hydrolases"/>
    <property type="match status" value="1"/>
</dbReference>